<dbReference type="InterPro" id="IPR004100">
    <property type="entry name" value="ATPase_F1/V1/A1_a/bsu_N"/>
</dbReference>
<dbReference type="NCBIfam" id="TIGR01026">
    <property type="entry name" value="fliI_yscN"/>
    <property type="match status" value="1"/>
</dbReference>
<accession>A0A9J6PL81</accession>
<dbReference type="SMART" id="SM00382">
    <property type="entry name" value="AAA"/>
    <property type="match status" value="1"/>
</dbReference>
<evidence type="ECO:0000313" key="11">
    <source>
        <dbReference type="Proteomes" id="UP001055804"/>
    </source>
</evidence>
<dbReference type="EMBL" id="JAMZFT010000002">
    <property type="protein sequence ID" value="MCP1336802.1"/>
    <property type="molecule type" value="Genomic_DNA"/>
</dbReference>
<dbReference type="InterPro" id="IPR040627">
    <property type="entry name" value="T3SS_ATPase_C"/>
</dbReference>
<keyword evidence="11" id="KW-1185">Reference proteome</keyword>
<dbReference type="Proteomes" id="UP001055804">
    <property type="component" value="Unassembled WGS sequence"/>
</dbReference>
<evidence type="ECO:0000313" key="10">
    <source>
        <dbReference type="EMBL" id="MCP1336802.1"/>
    </source>
</evidence>
<comment type="caution">
    <text evidence="10">The sequence shown here is derived from an EMBL/GenBank/DDBJ whole genome shotgun (WGS) entry which is preliminary data.</text>
</comment>
<dbReference type="GO" id="GO:0008564">
    <property type="term" value="F:protein-exporting ATPase activity"/>
    <property type="evidence" value="ECO:0007669"/>
    <property type="project" value="UniProtKB-EC"/>
</dbReference>
<dbReference type="AlphaFoldDB" id="A0A9J6PL81"/>
<dbReference type="RefSeq" id="WP_269332748.1">
    <property type="nucleotide sequence ID" value="NZ_JAMZFT010000002.1"/>
</dbReference>
<evidence type="ECO:0000256" key="7">
    <source>
        <dbReference type="ARBA" id="ARBA00022967"/>
    </source>
</evidence>
<feature type="domain" description="AAA+ ATPase" evidence="9">
    <location>
        <begin position="172"/>
        <end position="353"/>
    </location>
</feature>
<dbReference type="PROSITE" id="PS00152">
    <property type="entry name" value="ATPASE_ALPHA_BETA"/>
    <property type="match status" value="1"/>
</dbReference>
<dbReference type="InterPro" id="IPR003593">
    <property type="entry name" value="AAA+_ATPase"/>
</dbReference>
<evidence type="ECO:0000256" key="4">
    <source>
        <dbReference type="ARBA" id="ARBA00022741"/>
    </source>
</evidence>
<dbReference type="PANTHER" id="PTHR15184">
    <property type="entry name" value="ATP SYNTHASE"/>
    <property type="match status" value="1"/>
</dbReference>
<keyword evidence="7" id="KW-1278">Translocase</keyword>
<dbReference type="CDD" id="cd18117">
    <property type="entry name" value="ATP-synt_flagellum-secretory_path_III_N"/>
    <property type="match status" value="1"/>
</dbReference>
<keyword evidence="3" id="KW-0963">Cytoplasm</keyword>
<sequence length="450" mass="49274">MTPPETRTSLRTRIETRWQHFHATVDSLDCRPLKGRVVRALGTMIEAEAHGVSIGDLCRIVDRRARSTTFAEVVGFSGERCLLTPYGDVRGISPESEVIPTGHPLQVHVGPGIMGRLLDGLGRPLGADRSALGTLVPRPVEVDPLPPEERDFADRSIGVGIRAVDGFMTVAEGQRLGIFGSPGLGKSVLMSMIARNTEADVTVIALIGERGREVREFVEHNLGEEGMKRAVVIASTSDRPSVERMKAGYVATAVAEYFRDQGMRVLLLMDSVTRFARALREVGLAAGEPPTRRGFPPSVFATLPRLLERPGKSKAGSITAFYTILVEGEESSDPVAEEVRSILDGHIILSRKLADQAHFPAIDVLASRSRMMEQVADKEHLRAAAHARELLAKYNEVELLLQVGEYRQGSDALADKAIARRNDILAFLRQQTDDPTGVRETIDWLKRLAA</sequence>
<gene>
    <name evidence="10" type="ORF">NJQ99_10315</name>
</gene>
<comment type="catalytic activity">
    <reaction evidence="8">
        <text>ATP + H2O + cellular proteinSide 1 = ADP + phosphate + cellular proteinSide 2.</text>
        <dbReference type="EC" id="7.4.2.8"/>
    </reaction>
</comment>
<keyword evidence="6" id="KW-0653">Protein transport</keyword>
<dbReference type="InterPro" id="IPR000194">
    <property type="entry name" value="ATPase_F1/V1/A1_a/bsu_nucl-bd"/>
</dbReference>
<dbReference type="Pfam" id="PF00006">
    <property type="entry name" value="ATP-synt_ab"/>
    <property type="match status" value="1"/>
</dbReference>
<comment type="subcellular location">
    <subcellularLocation>
        <location evidence="1">Cytoplasm</location>
    </subcellularLocation>
</comment>
<dbReference type="SUPFAM" id="SSF52540">
    <property type="entry name" value="P-loop containing nucleoside triphosphate hydrolases"/>
    <property type="match status" value="1"/>
</dbReference>
<dbReference type="GO" id="GO:0030257">
    <property type="term" value="C:type III protein secretion system complex"/>
    <property type="evidence" value="ECO:0007669"/>
    <property type="project" value="InterPro"/>
</dbReference>
<dbReference type="Pfam" id="PF02874">
    <property type="entry name" value="ATP-synt_ab_N"/>
    <property type="match status" value="1"/>
</dbReference>
<name>A0A9J6PL81_9PROT</name>
<evidence type="ECO:0000256" key="3">
    <source>
        <dbReference type="ARBA" id="ARBA00022490"/>
    </source>
</evidence>
<dbReference type="GO" id="GO:0030254">
    <property type="term" value="P:protein secretion by the type III secretion system"/>
    <property type="evidence" value="ECO:0007669"/>
    <property type="project" value="InterPro"/>
</dbReference>
<dbReference type="Pfam" id="PF18269">
    <property type="entry name" value="T3SS_ATPase_C"/>
    <property type="match status" value="1"/>
</dbReference>
<dbReference type="Gene3D" id="3.40.50.12240">
    <property type="match status" value="1"/>
</dbReference>
<dbReference type="InterPro" id="IPR005714">
    <property type="entry name" value="ATPase_T3SS_FliI/YscN"/>
</dbReference>
<dbReference type="GO" id="GO:0016887">
    <property type="term" value="F:ATP hydrolysis activity"/>
    <property type="evidence" value="ECO:0007669"/>
    <property type="project" value="InterPro"/>
</dbReference>
<evidence type="ECO:0000259" key="9">
    <source>
        <dbReference type="SMART" id="SM00382"/>
    </source>
</evidence>
<evidence type="ECO:0000256" key="2">
    <source>
        <dbReference type="ARBA" id="ARBA00022448"/>
    </source>
</evidence>
<evidence type="ECO:0000256" key="6">
    <source>
        <dbReference type="ARBA" id="ARBA00022927"/>
    </source>
</evidence>
<evidence type="ECO:0000256" key="1">
    <source>
        <dbReference type="ARBA" id="ARBA00004496"/>
    </source>
</evidence>
<keyword evidence="2" id="KW-0813">Transport</keyword>
<proteinExistence type="predicted"/>
<dbReference type="InterPro" id="IPR027417">
    <property type="entry name" value="P-loop_NTPase"/>
</dbReference>
<protein>
    <submittedName>
        <fullName evidence="10">FliI/YscN family ATPase</fullName>
    </submittedName>
</protein>
<dbReference type="GO" id="GO:0005524">
    <property type="term" value="F:ATP binding"/>
    <property type="evidence" value="ECO:0007669"/>
    <property type="project" value="UniProtKB-KW"/>
</dbReference>
<evidence type="ECO:0000256" key="5">
    <source>
        <dbReference type="ARBA" id="ARBA00022840"/>
    </source>
</evidence>
<organism evidence="10 11">
    <name type="scientific">Futiania mangrovi</name>
    <dbReference type="NCBI Taxonomy" id="2959716"/>
    <lineage>
        <taxon>Bacteria</taxon>
        <taxon>Pseudomonadati</taxon>
        <taxon>Pseudomonadota</taxon>
        <taxon>Alphaproteobacteria</taxon>
        <taxon>Futianiales</taxon>
        <taxon>Futianiaceae</taxon>
        <taxon>Futiania</taxon>
    </lineage>
</organism>
<dbReference type="CDD" id="cd01136">
    <property type="entry name" value="ATPase_flagellum-secretory_path_III"/>
    <property type="match status" value="1"/>
</dbReference>
<dbReference type="InterPro" id="IPR020003">
    <property type="entry name" value="ATPase_a/bsu_AS"/>
</dbReference>
<reference evidence="10" key="1">
    <citation type="submission" date="2022-06" db="EMBL/GenBank/DDBJ databases">
        <title>Isolation and Genomics of Futiania mangrovii gen. nov., sp. nov., a Rare and Metabolically-versatile member in the Class Alphaproteobacteria.</title>
        <authorList>
            <person name="Liu L."/>
            <person name="Huang W.-C."/>
            <person name="Pan J."/>
            <person name="Li J."/>
            <person name="Huang Y."/>
            <person name="Du H."/>
            <person name="Liu Y."/>
            <person name="Li M."/>
        </authorList>
    </citation>
    <scope>NUCLEOTIDE SEQUENCE</scope>
    <source>
        <strain evidence="10">FT118</strain>
    </source>
</reference>
<keyword evidence="4" id="KW-0547">Nucleotide-binding</keyword>
<dbReference type="GO" id="GO:0005737">
    <property type="term" value="C:cytoplasm"/>
    <property type="evidence" value="ECO:0007669"/>
    <property type="project" value="UniProtKB-SubCell"/>
</dbReference>
<dbReference type="GO" id="GO:0046933">
    <property type="term" value="F:proton-transporting ATP synthase activity, rotational mechanism"/>
    <property type="evidence" value="ECO:0007669"/>
    <property type="project" value="TreeGrafter"/>
</dbReference>
<dbReference type="FunFam" id="3.40.50.12240:FF:000002">
    <property type="entry name" value="Flagellum-specific ATP synthase FliI"/>
    <property type="match status" value="1"/>
</dbReference>
<evidence type="ECO:0000256" key="8">
    <source>
        <dbReference type="ARBA" id="ARBA00034006"/>
    </source>
</evidence>
<keyword evidence="5" id="KW-0067">ATP-binding</keyword>
<dbReference type="PANTHER" id="PTHR15184:SF9">
    <property type="entry name" value="SPI-1 TYPE 3 SECRETION SYSTEM ATPASE"/>
    <property type="match status" value="1"/>
</dbReference>
<dbReference type="InterPro" id="IPR050053">
    <property type="entry name" value="ATPase_alpha/beta_chains"/>
</dbReference>